<feature type="transmembrane region" description="Helical" evidence="1">
    <location>
        <begin position="32"/>
        <end position="54"/>
    </location>
</feature>
<dbReference type="AlphaFoldDB" id="A0A5B9D5Z7"/>
<protein>
    <submittedName>
        <fullName evidence="2">Uncharacterized protein</fullName>
    </submittedName>
</protein>
<dbReference type="KEGG" id="psyt:DSAG12_00327"/>
<proteinExistence type="predicted"/>
<dbReference type="GeneID" id="41328330"/>
<accession>A0A5B9D5Z7</accession>
<dbReference type="RefSeq" id="WP_147661467.1">
    <property type="nucleotide sequence ID" value="NZ_CP042905.2"/>
</dbReference>
<evidence type="ECO:0000313" key="2">
    <source>
        <dbReference type="EMBL" id="QEE14514.1"/>
    </source>
</evidence>
<dbReference type="EMBL" id="CP042905">
    <property type="protein sequence ID" value="QEE14514.1"/>
    <property type="molecule type" value="Genomic_DNA"/>
</dbReference>
<evidence type="ECO:0000256" key="1">
    <source>
        <dbReference type="SAM" id="Phobius"/>
    </source>
</evidence>
<keyword evidence="3" id="KW-1185">Reference proteome</keyword>
<name>A0A5B9D5Z7_9ARCH</name>
<keyword evidence="1" id="KW-0812">Transmembrane</keyword>
<keyword evidence="1" id="KW-0472">Membrane</keyword>
<dbReference type="Proteomes" id="UP000321408">
    <property type="component" value="Chromosome"/>
</dbReference>
<reference evidence="2 3" key="2">
    <citation type="journal article" date="2024" name="Int. J. Syst. Evol. Microbiol.">
        <title>Promethearchaeum syntrophicum gen. nov., sp. nov., an anaerobic, obligately syntrophic archaeon, the first isolate of the lineage 'Asgard' archaea, and proposal of the new archaeal phylum Promethearchaeota phyl. nov. and kingdom Promethearchaeati regn. nov.</title>
        <authorList>
            <person name="Imachi H."/>
            <person name="Nobu M.K."/>
            <person name="Kato S."/>
            <person name="Takaki Y."/>
            <person name="Miyazaki M."/>
            <person name="Miyata M."/>
            <person name="Ogawara M."/>
            <person name="Saito Y."/>
            <person name="Sakai S."/>
            <person name="Tahara Y.O."/>
            <person name="Takano Y."/>
            <person name="Tasumi E."/>
            <person name="Uematsu K."/>
            <person name="Yoshimura T."/>
            <person name="Itoh T."/>
            <person name="Ohkuma M."/>
            <person name="Takai K."/>
        </authorList>
    </citation>
    <scope>NUCLEOTIDE SEQUENCE [LARGE SCALE GENOMIC DNA]</scope>
    <source>
        <strain evidence="2 3">MK-D1</strain>
    </source>
</reference>
<evidence type="ECO:0000313" key="3">
    <source>
        <dbReference type="Proteomes" id="UP000321408"/>
    </source>
</evidence>
<sequence>MSEKQQITPKSKSILKTLLPDNVNNDVKFNKIIVYIFGVLTIFTIVRSLIHIFAPDGGANSIATIVVFSGSPDPNNVIYHIFSLWGLSQLLIGLIYIIVLMKYKNLIPMMFTLMIIEYVMRFVTGIMKPMGDVLTGTPPGALVNLILVPLALGMLIWSFFPVKRKTS</sequence>
<reference evidence="2 3" key="1">
    <citation type="journal article" date="2020" name="Nature">
        <title>Isolation of an archaeon at the prokaryote-eukaryote interface.</title>
        <authorList>
            <person name="Imachi H."/>
            <person name="Nobu M.K."/>
            <person name="Nakahara N."/>
            <person name="Morono Y."/>
            <person name="Ogawara M."/>
            <person name="Takaki Y."/>
            <person name="Takano Y."/>
            <person name="Uematsu K."/>
            <person name="Ikuta T."/>
            <person name="Ito M."/>
            <person name="Matsui Y."/>
            <person name="Miyazaki M."/>
            <person name="Murata K."/>
            <person name="Saito Y."/>
            <person name="Sakai S."/>
            <person name="Song C."/>
            <person name="Tasumi E."/>
            <person name="Yamanaka Y."/>
            <person name="Yamaguchi T."/>
            <person name="Kamagata Y."/>
            <person name="Tamaki H."/>
            <person name="Takai K."/>
        </authorList>
    </citation>
    <scope>NUCLEOTIDE SEQUENCE [LARGE SCALE GENOMIC DNA]</scope>
    <source>
        <strain evidence="2 3">MK-D1</strain>
    </source>
</reference>
<organism evidence="2 3">
    <name type="scientific">Promethearchaeum syntrophicum</name>
    <dbReference type="NCBI Taxonomy" id="2594042"/>
    <lineage>
        <taxon>Archaea</taxon>
        <taxon>Promethearchaeati</taxon>
        <taxon>Promethearchaeota</taxon>
        <taxon>Promethearchaeia</taxon>
        <taxon>Promethearchaeales</taxon>
        <taxon>Promethearchaeaceae</taxon>
        <taxon>Promethearchaeum</taxon>
    </lineage>
</organism>
<feature type="transmembrane region" description="Helical" evidence="1">
    <location>
        <begin position="106"/>
        <end position="127"/>
    </location>
</feature>
<gene>
    <name evidence="2" type="ORF">DSAG12_00327</name>
</gene>
<keyword evidence="1" id="KW-1133">Transmembrane helix</keyword>
<feature type="transmembrane region" description="Helical" evidence="1">
    <location>
        <begin position="139"/>
        <end position="160"/>
    </location>
</feature>
<feature type="transmembrane region" description="Helical" evidence="1">
    <location>
        <begin position="77"/>
        <end position="99"/>
    </location>
</feature>